<dbReference type="InterPro" id="IPR013783">
    <property type="entry name" value="Ig-like_fold"/>
</dbReference>
<dbReference type="SUPFAM" id="SSF52743">
    <property type="entry name" value="Subtilisin-like"/>
    <property type="match status" value="1"/>
</dbReference>
<dbReference type="eggNOG" id="COG3209">
    <property type="taxonomic scope" value="Bacteria"/>
</dbReference>
<evidence type="ECO:0000313" key="11">
    <source>
        <dbReference type="EMBL" id="AGC47254.1"/>
    </source>
</evidence>
<dbReference type="InterPro" id="IPR050131">
    <property type="entry name" value="Peptidase_S8_subtilisin-like"/>
</dbReference>
<feature type="active site" description="Charge relay system" evidence="5 6">
    <location>
        <position position="176"/>
    </location>
</feature>
<dbReference type="EMBL" id="CP004025">
    <property type="protein sequence ID" value="AGC47254.1"/>
    <property type="molecule type" value="Genomic_DNA"/>
</dbReference>
<dbReference type="InterPro" id="IPR036852">
    <property type="entry name" value="Peptidase_S8/S53_dom_sf"/>
</dbReference>
<keyword evidence="2 6" id="KW-0645">Protease</keyword>
<keyword evidence="8" id="KW-0732">Signal</keyword>
<dbReference type="HOGENOM" id="CLU_292371_0_0_7"/>
<dbReference type="Gene3D" id="3.40.50.200">
    <property type="entry name" value="Peptidase S8/S53 domain"/>
    <property type="match status" value="1"/>
</dbReference>
<dbReference type="PATRIC" id="fig|1278073.3.peg.6064"/>
<organism evidence="11 12">
    <name type="scientific">Myxococcus stipitatus (strain DSM 14675 / JCM 12634 / Mx s8)</name>
    <dbReference type="NCBI Taxonomy" id="1278073"/>
    <lineage>
        <taxon>Bacteria</taxon>
        <taxon>Pseudomonadati</taxon>
        <taxon>Myxococcota</taxon>
        <taxon>Myxococcia</taxon>
        <taxon>Myxococcales</taxon>
        <taxon>Cystobacterineae</taxon>
        <taxon>Myxococcaceae</taxon>
        <taxon>Myxococcus</taxon>
    </lineage>
</organism>
<feature type="active site" description="Charge relay system" evidence="5 6">
    <location>
        <position position="411"/>
    </location>
</feature>
<feature type="domain" description="Peptidase S8/S53" evidence="9">
    <location>
        <begin position="169"/>
        <end position="457"/>
    </location>
</feature>
<evidence type="ECO:0000313" key="12">
    <source>
        <dbReference type="Proteomes" id="UP000011131"/>
    </source>
</evidence>
<dbReference type="PANTHER" id="PTHR43806:SF11">
    <property type="entry name" value="CEREVISIN-RELATED"/>
    <property type="match status" value="1"/>
</dbReference>
<dbReference type="RefSeq" id="WP_015351509.1">
    <property type="nucleotide sequence ID" value="NC_020126.1"/>
</dbReference>
<evidence type="ECO:0000256" key="4">
    <source>
        <dbReference type="ARBA" id="ARBA00022825"/>
    </source>
</evidence>
<proteinExistence type="inferred from homology"/>
<dbReference type="Proteomes" id="UP000011131">
    <property type="component" value="Chromosome"/>
</dbReference>
<protein>
    <submittedName>
        <fullName evidence="11">S8A family peptidase</fullName>
    </submittedName>
</protein>
<feature type="chain" id="PRO_5003984184" evidence="8">
    <location>
        <begin position="26"/>
        <end position="1042"/>
    </location>
</feature>
<feature type="region of interest" description="Disordered" evidence="7">
    <location>
        <begin position="26"/>
        <end position="49"/>
    </location>
</feature>
<evidence type="ECO:0000256" key="8">
    <source>
        <dbReference type="SAM" id="SignalP"/>
    </source>
</evidence>
<sequence length="1042" mass="110525">MFSTRLARCLQACLFLVLWANCGDAVPPASPPDSPPAATSRALEEETPVPPRFVPGRVIVKFLPAGPKQAAVTTLSLQGQTFQKADALPQGAELWTLVTESGQKSLSVSQQEQATTAAVEALRQRADVEYAHLDVYFDYFAAPVDEHYLLQWHYPAIQLPLAWQTVTGNVSIAVLDSGRVEHPDMAGRWGPGHDFGYETVGASDPDPTTDGRYHHGLHVAGILGAKWDTAGIAGICRDCPILPVKISSTDNRPILSNVAKAIDWSVNHGARVINMSFGTLAPYEEPCSMYPLIQAAITRAINSGVVVVTAAGNDNRDPSVVTPASCEGVINVGATQRNGQRALYSNGGPLVTLSAPGGGPDIFGNGLGCHDPNGLTPYNGTGGAVSTWAISKPGPQLSGSDYCYRYLSGTSMAAPHVSGVAALILSQRPHWSVAQVKERLLQSVNSIPGCPTNVCGAGMVDASKAIITNMNLATPSCSVDANTATFTCTNAPATGGVAPIQHTWTVLENATLTSSTATSAQGTCTRGTEARLLLTAMDAEQTGLSHERGFRCPPPFLDAAFANQHVPGSLPPESTYSVSVTMTNTGAETWTAAGGFKLAAVAPEGNTLFWGVERVELSASDSIAPGQSKVFMFNINSPFALGPQPFQWRMMKEGQGLFGAPSPRTDIGVWAPAWNAAVVRQTVPTSVPMGHSFEVSITMRNTGTETWTPASYARLGSQNPENNTLWGVNALTLPIGASVPRGQEFTFTATLTAPGTPGLYNFRWRMRTLNTTTWEWFGFGGFTENVPITVTLPPRDAVFVSQSGPAIVMVGSPFVYHVTMKNTGTQTWRASEGISLYTGSSAWNFARGYLAPGEEVAPGQQKTFAVTVTPAHFPGPQPMQWMMWHNATGPFGQRSTVTTLDVLPQAKVAFVRQTVPAFVTPGQSFPVTITVKNSGDAAWGGTPGYQLAPVPALQGHNWGHTSVPMEPGEVVAPGAEKTFSFTAVAPMTQGPHAFQWRMRVQVSPGAFLDFGDATSRVDLLVAGPCYCPPGEVCPDVVCNPDS</sequence>
<dbReference type="PROSITE" id="PS00138">
    <property type="entry name" value="SUBTILASE_SER"/>
    <property type="match status" value="1"/>
</dbReference>
<evidence type="ECO:0000256" key="7">
    <source>
        <dbReference type="SAM" id="MobiDB-lite"/>
    </source>
</evidence>
<evidence type="ECO:0000256" key="3">
    <source>
        <dbReference type="ARBA" id="ARBA00022801"/>
    </source>
</evidence>
<dbReference type="Pfam" id="PF16158">
    <property type="entry name" value="N_BRCA1_IG"/>
    <property type="match status" value="1"/>
</dbReference>
<name>L7ULC1_MYXSD</name>
<evidence type="ECO:0000256" key="2">
    <source>
        <dbReference type="ARBA" id="ARBA00022670"/>
    </source>
</evidence>
<reference evidence="11 12" key="1">
    <citation type="journal article" date="2013" name="Genome Announc.">
        <title>Complete genome sequence of Myxococcus stipitatus strain DSM 14675, a fruiting myxobacterium.</title>
        <authorList>
            <person name="Huntley S."/>
            <person name="Kneip S."/>
            <person name="Treuner-Lange A."/>
            <person name="Sogaard-Andersen L."/>
        </authorList>
    </citation>
    <scope>NUCLEOTIDE SEQUENCE [LARGE SCALE GENOMIC DNA]</scope>
    <source>
        <strain evidence="12">DSM 14675 / JCM 12634 / Mx s8</strain>
    </source>
</reference>
<keyword evidence="3 6" id="KW-0378">Hydrolase</keyword>
<dbReference type="InterPro" id="IPR032350">
    <property type="entry name" value="Nbr1_FW"/>
</dbReference>
<feature type="domain" description="Nbr1 FW" evidence="10">
    <location>
        <begin position="685"/>
        <end position="771"/>
    </location>
</feature>
<dbReference type="PANTHER" id="PTHR43806">
    <property type="entry name" value="PEPTIDASE S8"/>
    <property type="match status" value="1"/>
</dbReference>
<dbReference type="InterPro" id="IPR023828">
    <property type="entry name" value="Peptidase_S8_Ser-AS"/>
</dbReference>
<feature type="signal peptide" evidence="8">
    <location>
        <begin position="1"/>
        <end position="25"/>
    </location>
</feature>
<evidence type="ECO:0000256" key="5">
    <source>
        <dbReference type="PIRSR" id="PIRSR615500-1"/>
    </source>
</evidence>
<keyword evidence="12" id="KW-1185">Reference proteome</keyword>
<gene>
    <name evidence="11" type="ordered locus">MYSTI_05981</name>
</gene>
<dbReference type="Pfam" id="PF00082">
    <property type="entry name" value="Peptidase_S8"/>
    <property type="match status" value="1"/>
</dbReference>
<dbReference type="PRINTS" id="PR00723">
    <property type="entry name" value="SUBTILISIN"/>
</dbReference>
<evidence type="ECO:0000256" key="6">
    <source>
        <dbReference type="PROSITE-ProRule" id="PRU01240"/>
    </source>
</evidence>
<dbReference type="KEGG" id="msd:MYSTI_05981"/>
<accession>L7ULC1</accession>
<evidence type="ECO:0000256" key="1">
    <source>
        <dbReference type="ARBA" id="ARBA00011073"/>
    </source>
</evidence>
<dbReference type="Gene3D" id="2.60.40.10">
    <property type="entry name" value="Immunoglobulins"/>
    <property type="match status" value="4"/>
</dbReference>
<keyword evidence="4 6" id="KW-0720">Serine protease</keyword>
<dbReference type="GO" id="GO:0004252">
    <property type="term" value="F:serine-type endopeptidase activity"/>
    <property type="evidence" value="ECO:0007669"/>
    <property type="project" value="UniProtKB-UniRule"/>
</dbReference>
<dbReference type="STRING" id="1278073.MYSTI_05981"/>
<feature type="active site" description="Charge relay system" evidence="5 6">
    <location>
        <position position="215"/>
    </location>
</feature>
<dbReference type="InterPro" id="IPR015500">
    <property type="entry name" value="Peptidase_S8_subtilisin-rel"/>
</dbReference>
<dbReference type="GO" id="GO:0006508">
    <property type="term" value="P:proteolysis"/>
    <property type="evidence" value="ECO:0007669"/>
    <property type="project" value="UniProtKB-KW"/>
</dbReference>
<dbReference type="InterPro" id="IPR000209">
    <property type="entry name" value="Peptidase_S8/S53_dom"/>
</dbReference>
<dbReference type="PROSITE" id="PS51892">
    <property type="entry name" value="SUBTILASE"/>
    <property type="match status" value="1"/>
</dbReference>
<evidence type="ECO:0000259" key="9">
    <source>
        <dbReference type="Pfam" id="PF00082"/>
    </source>
</evidence>
<dbReference type="eggNOG" id="COG1404">
    <property type="taxonomic scope" value="Bacteria"/>
</dbReference>
<evidence type="ECO:0000259" key="10">
    <source>
        <dbReference type="Pfam" id="PF16158"/>
    </source>
</evidence>
<dbReference type="AlphaFoldDB" id="L7ULC1"/>
<comment type="similarity">
    <text evidence="1 6">Belongs to the peptidase S8 family.</text>
</comment>